<dbReference type="EMBL" id="OBQD01000020">
    <property type="protein sequence ID" value="SOC46007.1"/>
    <property type="molecule type" value="Genomic_DNA"/>
</dbReference>
<dbReference type="Proteomes" id="UP000219167">
    <property type="component" value="Unassembled WGS sequence"/>
</dbReference>
<organism evidence="1 2">
    <name type="scientific">Rhizobium subbaraonis</name>
    <dbReference type="NCBI Taxonomy" id="908946"/>
    <lineage>
        <taxon>Bacteria</taxon>
        <taxon>Pseudomonadati</taxon>
        <taxon>Pseudomonadota</taxon>
        <taxon>Alphaproteobacteria</taxon>
        <taxon>Hyphomicrobiales</taxon>
        <taxon>Rhizobiaceae</taxon>
        <taxon>Rhizobium/Agrobacterium group</taxon>
        <taxon>Rhizobium</taxon>
    </lineage>
</organism>
<keyword evidence="2" id="KW-1185">Reference proteome</keyword>
<protein>
    <submittedName>
        <fullName evidence="1">Uncharacterized protein</fullName>
    </submittedName>
</protein>
<evidence type="ECO:0000313" key="2">
    <source>
        <dbReference type="Proteomes" id="UP000219167"/>
    </source>
</evidence>
<evidence type="ECO:0000313" key="1">
    <source>
        <dbReference type="EMBL" id="SOC46007.1"/>
    </source>
</evidence>
<name>A0A285UWF4_9HYPH</name>
<accession>A0A285UWF4</accession>
<reference evidence="1 2" key="1">
    <citation type="submission" date="2017-08" db="EMBL/GenBank/DDBJ databases">
        <authorList>
            <person name="de Groot N.N."/>
        </authorList>
    </citation>
    <scope>NUCLEOTIDE SEQUENCE [LARGE SCALE GENOMIC DNA]</scope>
    <source>
        <strain evidence="1 2">JC85</strain>
    </source>
</reference>
<dbReference type="AlphaFoldDB" id="A0A285UWF4"/>
<sequence>MPGSLSETPKIDGWHEASNWAASSYLAMKPEPMHNLFSLLGKRYDALSL</sequence>
<proteinExistence type="predicted"/>
<gene>
    <name evidence="1" type="ORF">SAMN05892877_12017</name>
</gene>